<dbReference type="AlphaFoldDB" id="A0A411E6J0"/>
<dbReference type="RefSeq" id="WP_129602150.1">
    <property type="nucleotide sequence ID" value="NZ_CP035544.1"/>
</dbReference>
<dbReference type="Gene3D" id="2.160.20.120">
    <property type="match status" value="1"/>
</dbReference>
<protein>
    <submittedName>
        <fullName evidence="2">DUF2807 domain-containing protein</fullName>
    </submittedName>
</protein>
<dbReference type="Proteomes" id="UP000290889">
    <property type="component" value="Chromosome"/>
</dbReference>
<proteinExistence type="predicted"/>
<feature type="domain" description="Putative auto-transporter adhesin head GIN" evidence="1">
    <location>
        <begin position="163"/>
        <end position="261"/>
    </location>
</feature>
<keyword evidence="3" id="KW-1185">Reference proteome</keyword>
<feature type="domain" description="Putative auto-transporter adhesin head GIN" evidence="1">
    <location>
        <begin position="42"/>
        <end position="159"/>
    </location>
</feature>
<evidence type="ECO:0000313" key="3">
    <source>
        <dbReference type="Proteomes" id="UP000290889"/>
    </source>
</evidence>
<sequence>MKMTLRILTLFFLCHSIGIQAQRKPKIKGNRELTEVIKPLPPFSSIEIRDDLDIVLRRAPEESYRITADDNLIDVLKFEVENGVLVVSSFYQITAKKELSIEVSYTQLNAISLLEGRISTADGERISSEELIVDTQGISRIEVDADVGQLKLNMKDNSKGNFNVTADSLSLQLKHKSDAQVYINSFSSSIQIRDNALLLIEGTSNTLKLSSKDNARIRAQDLEADQLTANLAGSSDTRVLVNGEAELSLLEKARCYLFGEPEIKLLTFKDNAELFKRNK</sequence>
<dbReference type="OrthoDB" id="1419485at2"/>
<evidence type="ECO:0000259" key="1">
    <source>
        <dbReference type="Pfam" id="PF10988"/>
    </source>
</evidence>
<dbReference type="KEGG" id="mur:EQY75_01275"/>
<dbReference type="EMBL" id="CP035544">
    <property type="protein sequence ID" value="QBA63299.1"/>
    <property type="molecule type" value="Genomic_DNA"/>
</dbReference>
<dbReference type="InterPro" id="IPR021255">
    <property type="entry name" value="DUF2807"/>
</dbReference>
<name>A0A411E6J0_9FLAO</name>
<gene>
    <name evidence="2" type="ORF">EQY75_01275</name>
</gene>
<organism evidence="2 3">
    <name type="scientific">Muriicola soli</name>
    <dbReference type="NCBI Taxonomy" id="2507538"/>
    <lineage>
        <taxon>Bacteria</taxon>
        <taxon>Pseudomonadati</taxon>
        <taxon>Bacteroidota</taxon>
        <taxon>Flavobacteriia</taxon>
        <taxon>Flavobacteriales</taxon>
        <taxon>Flavobacteriaceae</taxon>
        <taxon>Muriicola</taxon>
    </lineage>
</organism>
<dbReference type="Pfam" id="PF10988">
    <property type="entry name" value="DUF2807"/>
    <property type="match status" value="2"/>
</dbReference>
<evidence type="ECO:0000313" key="2">
    <source>
        <dbReference type="EMBL" id="QBA63299.1"/>
    </source>
</evidence>
<reference evidence="2 3" key="1">
    <citation type="submission" date="2019-01" db="EMBL/GenBank/DDBJ databases">
        <title>Muriicola soli sp. nov., isolated from soil.</title>
        <authorList>
            <person name="Kang H.J."/>
            <person name="Kim S.B."/>
        </authorList>
    </citation>
    <scope>NUCLEOTIDE SEQUENCE [LARGE SCALE GENOMIC DNA]</scope>
    <source>
        <strain evidence="2 3">MMS17-SY002</strain>
    </source>
</reference>
<accession>A0A411E6J0</accession>